<feature type="region of interest" description="Disordered" evidence="1">
    <location>
        <begin position="320"/>
        <end position="359"/>
    </location>
</feature>
<dbReference type="Pfam" id="PF01248">
    <property type="entry name" value="Ribosomal_L7Ae"/>
    <property type="match status" value="1"/>
</dbReference>
<keyword evidence="4" id="KW-1185">Reference proteome</keyword>
<dbReference type="EMBL" id="JARQZJ010000124">
    <property type="protein sequence ID" value="KAK9890061.1"/>
    <property type="molecule type" value="Genomic_DNA"/>
</dbReference>
<evidence type="ECO:0000259" key="2">
    <source>
        <dbReference type="Pfam" id="PF01248"/>
    </source>
</evidence>
<dbReference type="AlphaFoldDB" id="A0AAW1VAL4"/>
<sequence>MADRYVQRRSQGTDMYDYLRFPDAIAFEEEVRNCNKLAIPLASRTVTNKCYTLLWKATYFPSSITTGIPNILHLLQSNIYVPCLVILAADTYIDDTLRHISTLCIKKDIPYIFIPNKMSMGEALNANFEMLAVFISYNRDPGMRREFEDAFEGMRILCSTRKRKRYNVIPLAGPPEIGPRGEMPQMVSTSVSTVPPGQQITTLLADEVPSSSSEWLTISEDDDSTESTRDISVSAPDADGNDFQEYIRVASPTPAPSPSQKMYLQNKEEGNESSSAATCSSEDSPRPGPSREFPMPLIFPLKRPMTTGLFARKRRILPFRFPNDGSGEGPSESLPASSTCGTEETFSDITSDDDEELIP</sequence>
<dbReference type="Proteomes" id="UP001431783">
    <property type="component" value="Unassembled WGS sequence"/>
</dbReference>
<evidence type="ECO:0000313" key="4">
    <source>
        <dbReference type="Proteomes" id="UP001431783"/>
    </source>
</evidence>
<dbReference type="InterPro" id="IPR029064">
    <property type="entry name" value="Ribosomal_eL30-like_sf"/>
</dbReference>
<proteinExistence type="predicted"/>
<reference evidence="3 4" key="1">
    <citation type="submission" date="2023-03" db="EMBL/GenBank/DDBJ databases">
        <title>Genome insight into feeding habits of ladybird beetles.</title>
        <authorList>
            <person name="Li H.-S."/>
            <person name="Huang Y.-H."/>
            <person name="Pang H."/>
        </authorList>
    </citation>
    <scope>NUCLEOTIDE SEQUENCE [LARGE SCALE GENOMIC DNA]</scope>
    <source>
        <strain evidence="3">SYSU_2023b</strain>
        <tissue evidence="3">Whole body</tissue>
    </source>
</reference>
<dbReference type="Gene3D" id="3.30.1330.30">
    <property type="match status" value="1"/>
</dbReference>
<dbReference type="InterPro" id="IPR004038">
    <property type="entry name" value="Ribosomal_eL8/eL30/eS12/Gad45"/>
</dbReference>
<feature type="compositionally biased region" description="Polar residues" evidence="1">
    <location>
        <begin position="334"/>
        <end position="349"/>
    </location>
</feature>
<evidence type="ECO:0000313" key="3">
    <source>
        <dbReference type="EMBL" id="KAK9890061.1"/>
    </source>
</evidence>
<feature type="compositionally biased region" description="Low complexity" evidence="1">
    <location>
        <begin position="272"/>
        <end position="282"/>
    </location>
</feature>
<feature type="domain" description="Ribosomal protein eL8/eL30/eS12/Gadd45" evidence="2">
    <location>
        <begin position="65"/>
        <end position="138"/>
    </location>
</feature>
<protein>
    <recommendedName>
        <fullName evidence="2">Ribosomal protein eL8/eL30/eS12/Gadd45 domain-containing protein</fullName>
    </recommendedName>
</protein>
<name>A0AAW1VAL4_9CUCU</name>
<comment type="caution">
    <text evidence="3">The sequence shown here is derived from an EMBL/GenBank/DDBJ whole genome shotgun (WGS) entry which is preliminary data.</text>
</comment>
<feature type="compositionally biased region" description="Acidic residues" evidence="1">
    <location>
        <begin position="350"/>
        <end position="359"/>
    </location>
</feature>
<organism evidence="3 4">
    <name type="scientific">Henosepilachna vigintioctopunctata</name>
    <dbReference type="NCBI Taxonomy" id="420089"/>
    <lineage>
        <taxon>Eukaryota</taxon>
        <taxon>Metazoa</taxon>
        <taxon>Ecdysozoa</taxon>
        <taxon>Arthropoda</taxon>
        <taxon>Hexapoda</taxon>
        <taxon>Insecta</taxon>
        <taxon>Pterygota</taxon>
        <taxon>Neoptera</taxon>
        <taxon>Endopterygota</taxon>
        <taxon>Coleoptera</taxon>
        <taxon>Polyphaga</taxon>
        <taxon>Cucujiformia</taxon>
        <taxon>Coccinelloidea</taxon>
        <taxon>Coccinellidae</taxon>
        <taxon>Epilachninae</taxon>
        <taxon>Epilachnini</taxon>
        <taxon>Henosepilachna</taxon>
    </lineage>
</organism>
<feature type="region of interest" description="Disordered" evidence="1">
    <location>
        <begin position="205"/>
        <end position="299"/>
    </location>
</feature>
<gene>
    <name evidence="3" type="ORF">WA026_008869</name>
</gene>
<dbReference type="SUPFAM" id="SSF55315">
    <property type="entry name" value="L30e-like"/>
    <property type="match status" value="1"/>
</dbReference>
<evidence type="ECO:0000256" key="1">
    <source>
        <dbReference type="SAM" id="MobiDB-lite"/>
    </source>
</evidence>
<accession>A0AAW1VAL4</accession>